<sequence length="401" mass="47913">MKNKVFFTIVDEREIIFLGQNNFQKFSSQDQDMVFVNTVEKCKEIVLKNYIENPKNNYIGFVIKFVKEENEIKGKIKLIDVFFGNKFKNFTDESVIDYIEDEMRFYRVRLEKFLETKSRNIIADDYFIKLNKDFETDVKESSRLNIEDLIKYETQKYNSKKEKIALINTIGEAIEFLVQDYGTEKINEIQNETVLTQFRTERNHFGINMYIRNLFFYENQNENFIKAIEEYGKISFANNGEFGEGYLADAFWRKLNNCEINPEIQQKLKSAYEETDLLTRNYCKGKGVENVNDLNEEDFNGLLKIYKSRKRKESGNSILRLHLQSYNIIDEDIDEYIAIKNNNKDREAIKYQKYAILAGVKANEKKTYESLKQDYFQYYAIYRRLDSFILRIKEQRIINDL</sequence>
<gene>
    <name evidence="1" type="ORF">AAFP95_02725</name>
</gene>
<dbReference type="AlphaFoldDB" id="A0AAU6WQ68"/>
<evidence type="ECO:0000313" key="1">
    <source>
        <dbReference type="EMBL" id="XAO74959.1"/>
    </source>
</evidence>
<proteinExistence type="predicted"/>
<dbReference type="EMBL" id="CP154834">
    <property type="protein sequence ID" value="XAO74959.1"/>
    <property type="molecule type" value="Genomic_DNA"/>
</dbReference>
<dbReference type="Proteomes" id="UP001463665">
    <property type="component" value="Chromosome"/>
</dbReference>
<name>A0AAU6WQ68_9FLAO</name>
<accession>A0AAU6WQ68</accession>
<protein>
    <submittedName>
        <fullName evidence="1">Uncharacterized protein</fullName>
    </submittedName>
</protein>
<keyword evidence="2" id="KW-1185">Reference proteome</keyword>
<reference evidence="1 2" key="1">
    <citation type="submission" date="2024-04" db="EMBL/GenBank/DDBJ databases">
        <title>Genome sequencing and assembly of rice foliar adapted Chryseobacterium endophyticum OsEnb-ALM-A6.</title>
        <authorList>
            <person name="Kumar S."/>
            <person name="Javed M."/>
            <person name="Chouhan V."/>
            <person name="Charishma K."/>
            <person name="Patel A."/>
            <person name="Kumar M."/>
            <person name="Sahu K.P."/>
            <person name="Kumar A."/>
        </authorList>
    </citation>
    <scope>NUCLEOTIDE SEQUENCE [LARGE SCALE GENOMIC DNA]</scope>
    <source>
        <strain evidence="1 2">OsEnb-ALM-A6</strain>
    </source>
</reference>
<dbReference type="RefSeq" id="WP_345766871.1">
    <property type="nucleotide sequence ID" value="NZ_CP154834.1"/>
</dbReference>
<evidence type="ECO:0000313" key="2">
    <source>
        <dbReference type="Proteomes" id="UP001463665"/>
    </source>
</evidence>
<organism evidence="1 2">
    <name type="scientific">Chryseobacterium endophyticum</name>
    <dbReference type="NCBI Taxonomy" id="1854762"/>
    <lineage>
        <taxon>Bacteria</taxon>
        <taxon>Pseudomonadati</taxon>
        <taxon>Bacteroidota</taxon>
        <taxon>Flavobacteriia</taxon>
        <taxon>Flavobacteriales</taxon>
        <taxon>Weeksellaceae</taxon>
        <taxon>Chryseobacterium group</taxon>
        <taxon>Chryseobacterium</taxon>
    </lineage>
</organism>